<feature type="transmembrane region" description="Helical" evidence="1">
    <location>
        <begin position="92"/>
        <end position="110"/>
    </location>
</feature>
<keyword evidence="1" id="KW-1133">Transmembrane helix</keyword>
<feature type="transmembrane region" description="Helical" evidence="1">
    <location>
        <begin position="24"/>
        <end position="43"/>
    </location>
</feature>
<organism evidence="2 3">
    <name type="scientific">Candidatus Zambryskibacteria bacterium CG11_big_fil_rev_8_21_14_0_20_40_24</name>
    <dbReference type="NCBI Taxonomy" id="1975116"/>
    <lineage>
        <taxon>Bacteria</taxon>
        <taxon>Candidatus Zambryskiibacteriota</taxon>
    </lineage>
</organism>
<accession>A0A2H0K6F9</accession>
<keyword evidence="1" id="KW-0812">Transmembrane</keyword>
<dbReference type="Proteomes" id="UP000229834">
    <property type="component" value="Unassembled WGS sequence"/>
</dbReference>
<evidence type="ECO:0000256" key="1">
    <source>
        <dbReference type="SAM" id="Phobius"/>
    </source>
</evidence>
<dbReference type="AlphaFoldDB" id="A0A2H0K6F9"/>
<sequence length="122" mass="13287">MNISDHTQPHKLERLSFLWSEARLVIAAFALFLGGVPPLLYIFATPSLFFLLGSLLKISWLISGIASGYLLYRWHKGGKTLFGEKSSKDAQVFFVSVVSGLNLGIAGLLGTNVGMSISSNRI</sequence>
<name>A0A2H0K6F9_9BACT</name>
<feature type="non-terminal residue" evidence="2">
    <location>
        <position position="122"/>
    </location>
</feature>
<evidence type="ECO:0000313" key="3">
    <source>
        <dbReference type="Proteomes" id="UP000229834"/>
    </source>
</evidence>
<reference evidence="2 3" key="1">
    <citation type="submission" date="2017-09" db="EMBL/GenBank/DDBJ databases">
        <title>Depth-based differentiation of microbial function through sediment-hosted aquifers and enrichment of novel symbionts in the deep terrestrial subsurface.</title>
        <authorList>
            <person name="Probst A.J."/>
            <person name="Ladd B."/>
            <person name="Jarett J.K."/>
            <person name="Geller-Mcgrath D.E."/>
            <person name="Sieber C.M."/>
            <person name="Emerson J.B."/>
            <person name="Anantharaman K."/>
            <person name="Thomas B.C."/>
            <person name="Malmstrom R."/>
            <person name="Stieglmeier M."/>
            <person name="Klingl A."/>
            <person name="Woyke T."/>
            <person name="Ryan C.M."/>
            <person name="Banfield J.F."/>
        </authorList>
    </citation>
    <scope>NUCLEOTIDE SEQUENCE [LARGE SCALE GENOMIC DNA]</scope>
    <source>
        <strain evidence="2">CG11_big_fil_rev_8_21_14_0_20_40_24</strain>
    </source>
</reference>
<evidence type="ECO:0000313" key="2">
    <source>
        <dbReference type="EMBL" id="PIQ66815.1"/>
    </source>
</evidence>
<gene>
    <name evidence="2" type="ORF">COV95_02140</name>
</gene>
<keyword evidence="1" id="KW-0472">Membrane</keyword>
<feature type="transmembrane region" description="Helical" evidence="1">
    <location>
        <begin position="49"/>
        <end position="72"/>
    </location>
</feature>
<protein>
    <submittedName>
        <fullName evidence="2">Uncharacterized protein</fullName>
    </submittedName>
</protein>
<proteinExistence type="predicted"/>
<comment type="caution">
    <text evidence="2">The sequence shown here is derived from an EMBL/GenBank/DDBJ whole genome shotgun (WGS) entry which is preliminary data.</text>
</comment>
<dbReference type="EMBL" id="PCVC01000061">
    <property type="protein sequence ID" value="PIQ66815.1"/>
    <property type="molecule type" value="Genomic_DNA"/>
</dbReference>